<keyword evidence="2" id="KW-1185">Reference proteome</keyword>
<dbReference type="Pfam" id="PF06013">
    <property type="entry name" value="WXG100"/>
    <property type="match status" value="1"/>
</dbReference>
<gene>
    <name evidence="1" type="ORF">F3087_40325</name>
</gene>
<reference evidence="1 2" key="1">
    <citation type="submission" date="2019-09" db="EMBL/GenBank/DDBJ databases">
        <authorList>
            <person name="Wang X."/>
        </authorList>
    </citation>
    <scope>NUCLEOTIDE SEQUENCE [LARGE SCALE GENOMIC DNA]</scope>
    <source>
        <strain evidence="1 2">CICC 11023</strain>
    </source>
</reference>
<evidence type="ECO:0008006" key="3">
    <source>
        <dbReference type="Google" id="ProtNLM"/>
    </source>
</evidence>
<protein>
    <recommendedName>
        <fullName evidence="3">WXG100 family type VII secretion target</fullName>
    </recommendedName>
</protein>
<organism evidence="1 2">
    <name type="scientific">Nocardia colli</name>
    <dbReference type="NCBI Taxonomy" id="2545717"/>
    <lineage>
        <taxon>Bacteria</taxon>
        <taxon>Bacillati</taxon>
        <taxon>Actinomycetota</taxon>
        <taxon>Actinomycetes</taxon>
        <taxon>Mycobacteriales</taxon>
        <taxon>Nocardiaceae</taxon>
        <taxon>Nocardia</taxon>
    </lineage>
</organism>
<evidence type="ECO:0000313" key="2">
    <source>
        <dbReference type="Proteomes" id="UP000323876"/>
    </source>
</evidence>
<dbReference type="RefSeq" id="WP_150407440.1">
    <property type="nucleotide sequence ID" value="NZ_VXLC01000031.1"/>
</dbReference>
<dbReference type="Gene3D" id="1.10.287.1060">
    <property type="entry name" value="ESAT-6-like"/>
    <property type="match status" value="1"/>
</dbReference>
<dbReference type="InterPro" id="IPR010310">
    <property type="entry name" value="T7SS_ESAT-6-like"/>
</dbReference>
<proteinExistence type="predicted"/>
<dbReference type="EMBL" id="VXLC01000031">
    <property type="protein sequence ID" value="KAA8881915.1"/>
    <property type="molecule type" value="Genomic_DNA"/>
</dbReference>
<dbReference type="InterPro" id="IPR036689">
    <property type="entry name" value="ESAT-6-like_sf"/>
</dbReference>
<evidence type="ECO:0000313" key="1">
    <source>
        <dbReference type="EMBL" id="KAA8881915.1"/>
    </source>
</evidence>
<name>A0A5N0E118_9NOCA</name>
<dbReference type="Proteomes" id="UP000323876">
    <property type="component" value="Unassembled WGS sequence"/>
</dbReference>
<accession>A0A5N0E118</accession>
<dbReference type="SUPFAM" id="SSF140453">
    <property type="entry name" value="EsxAB dimer-like"/>
    <property type="match status" value="1"/>
</dbReference>
<dbReference type="OrthoDB" id="4553654at2"/>
<dbReference type="AlphaFoldDB" id="A0A5N0E118"/>
<sequence length="96" mass="10599">MKYDFNTIDLHVAELHSVVNGMQSDVTNVNALKQKLLTDLTGAGAAGYEQIMAALDNKSQIYNDTLNKLRLAIDEAAKHMSHTDNAQHGKFNSIRV</sequence>
<comment type="caution">
    <text evidence="1">The sequence shown here is derived from an EMBL/GenBank/DDBJ whole genome shotgun (WGS) entry which is preliminary data.</text>
</comment>